<dbReference type="Pfam" id="PF00153">
    <property type="entry name" value="Mito_carr"/>
    <property type="match status" value="3"/>
</dbReference>
<keyword evidence="6" id="KW-0999">Mitochondrion inner membrane</keyword>
<dbReference type="Proteomes" id="UP000075840">
    <property type="component" value="Unassembled WGS sequence"/>
</dbReference>
<dbReference type="RefSeq" id="XP_040156061.1">
    <property type="nucleotide sequence ID" value="XM_040300127.1"/>
</dbReference>
<dbReference type="AlphaFoldDB" id="A0A182HS12"/>
<evidence type="ECO:0000256" key="8">
    <source>
        <dbReference type="ARBA" id="ARBA00023128"/>
    </source>
</evidence>
<dbReference type="Gene3D" id="1.50.40.10">
    <property type="entry name" value="Mitochondrial carrier domain"/>
    <property type="match status" value="1"/>
</dbReference>
<dbReference type="InterPro" id="IPR018108">
    <property type="entry name" value="MCP_transmembrane"/>
</dbReference>
<organism evidence="12 13">
    <name type="scientific">Anopheles arabiensis</name>
    <name type="common">Mosquito</name>
    <dbReference type="NCBI Taxonomy" id="7173"/>
    <lineage>
        <taxon>Eukaryota</taxon>
        <taxon>Metazoa</taxon>
        <taxon>Ecdysozoa</taxon>
        <taxon>Arthropoda</taxon>
        <taxon>Hexapoda</taxon>
        <taxon>Insecta</taxon>
        <taxon>Pterygota</taxon>
        <taxon>Neoptera</taxon>
        <taxon>Endopterygota</taxon>
        <taxon>Diptera</taxon>
        <taxon>Nematocera</taxon>
        <taxon>Culicoidea</taxon>
        <taxon>Culicidae</taxon>
        <taxon>Anophelinae</taxon>
        <taxon>Anopheles</taxon>
    </lineage>
</organism>
<dbReference type="KEGG" id="aara:120896180"/>
<comment type="similarity">
    <text evidence="2 11">Belongs to the mitochondrial carrier (TC 2.A.29) family.</text>
</comment>
<keyword evidence="3 11" id="KW-0813">Transport</keyword>
<feature type="repeat" description="Solcar" evidence="10">
    <location>
        <begin position="28"/>
        <end position="108"/>
    </location>
</feature>
<dbReference type="VEuPathDB" id="VectorBase:AARA21_011414"/>
<evidence type="ECO:0000256" key="11">
    <source>
        <dbReference type="RuleBase" id="RU000488"/>
    </source>
</evidence>
<evidence type="ECO:0000256" key="2">
    <source>
        <dbReference type="ARBA" id="ARBA00006375"/>
    </source>
</evidence>
<dbReference type="GO" id="GO:0005743">
    <property type="term" value="C:mitochondrial inner membrane"/>
    <property type="evidence" value="ECO:0007669"/>
    <property type="project" value="UniProtKB-SubCell"/>
</dbReference>
<keyword evidence="8" id="KW-0496">Mitochondrion</keyword>
<evidence type="ECO:0000256" key="3">
    <source>
        <dbReference type="ARBA" id="ARBA00022448"/>
    </source>
</evidence>
<dbReference type="EMBL" id="APCN01000232">
    <property type="status" value="NOT_ANNOTATED_CDS"/>
    <property type="molecule type" value="Genomic_DNA"/>
</dbReference>
<evidence type="ECO:0000256" key="7">
    <source>
        <dbReference type="ARBA" id="ARBA00022989"/>
    </source>
</evidence>
<sequence length="299" mass="33980">MAIVRAEPTGVPPTVTAVASPPPTTVPIFCWREFACGWGAAFVNITVTYPIYKMIFRQMLHGVQLTQAFGQLRSEGMLYLYRGIFPPLAQKTISLSLMFGVYDSTRRPLVEYCHVNPYTAKTVAGMVAGTFEAALMPFERVQTLLADATYHQRYRNTHHAFKIIILENGIKELYRGLVPVLWRNGPSNAMFFVLREEADSRLPKRVSILSQRTQEFVAGACIGAFISSLFYPLNVVKVTMQCRVGGPYDSMWTALQQVYNDRDRKLRNVYKGVSMNCTRAFFSWGIMNTAYEQLKKVFY</sequence>
<keyword evidence="4 10" id="KW-0812">Transmembrane</keyword>
<dbReference type="SUPFAM" id="SSF103506">
    <property type="entry name" value="Mitochondrial carrier"/>
    <property type="match status" value="1"/>
</dbReference>
<keyword evidence="5" id="KW-0677">Repeat</keyword>
<accession>A0A182HS12</accession>
<feature type="repeat" description="Solcar" evidence="10">
    <location>
        <begin position="116"/>
        <end position="201"/>
    </location>
</feature>
<evidence type="ECO:0000256" key="6">
    <source>
        <dbReference type="ARBA" id="ARBA00022792"/>
    </source>
</evidence>
<evidence type="ECO:0000313" key="13">
    <source>
        <dbReference type="Proteomes" id="UP000075840"/>
    </source>
</evidence>
<reference evidence="12" key="1">
    <citation type="submission" date="2022-08" db="UniProtKB">
        <authorList>
            <consortium name="EnsemblMetazoa"/>
        </authorList>
    </citation>
    <scope>IDENTIFICATION</scope>
    <source>
        <strain evidence="12">Dongola</strain>
    </source>
</reference>
<evidence type="ECO:0000256" key="5">
    <source>
        <dbReference type="ARBA" id="ARBA00022737"/>
    </source>
</evidence>
<evidence type="ECO:0000256" key="1">
    <source>
        <dbReference type="ARBA" id="ARBA00004448"/>
    </source>
</evidence>
<dbReference type="PROSITE" id="PS50920">
    <property type="entry name" value="SOLCAR"/>
    <property type="match status" value="3"/>
</dbReference>
<dbReference type="InterPro" id="IPR023395">
    <property type="entry name" value="MCP_dom_sf"/>
</dbReference>
<dbReference type="EnsemblMetazoa" id="AARA004062-RA">
    <property type="protein sequence ID" value="AARA004062-PA"/>
    <property type="gene ID" value="AARA004062"/>
</dbReference>
<keyword evidence="7" id="KW-1133">Transmembrane helix</keyword>
<dbReference type="GeneID" id="120896180"/>
<evidence type="ECO:0000256" key="4">
    <source>
        <dbReference type="ARBA" id="ARBA00022692"/>
    </source>
</evidence>
<evidence type="ECO:0000256" key="10">
    <source>
        <dbReference type="PROSITE-ProRule" id="PRU00282"/>
    </source>
</evidence>
<feature type="repeat" description="Solcar" evidence="10">
    <location>
        <begin position="210"/>
        <end position="297"/>
    </location>
</feature>
<dbReference type="PANTHER" id="PTHR46131">
    <property type="entry name" value="SD08549P"/>
    <property type="match status" value="1"/>
</dbReference>
<name>A0A182HS12_ANOAR</name>
<keyword evidence="9 10" id="KW-0472">Membrane</keyword>
<evidence type="ECO:0008006" key="14">
    <source>
        <dbReference type="Google" id="ProtNLM"/>
    </source>
</evidence>
<dbReference type="VEuPathDB" id="VectorBase:AARA004062"/>
<evidence type="ECO:0000313" key="12">
    <source>
        <dbReference type="EnsemblMetazoa" id="AARA004062-PA"/>
    </source>
</evidence>
<keyword evidence="13" id="KW-1185">Reference proteome</keyword>
<dbReference type="GO" id="GO:0051724">
    <property type="term" value="F:NAD transmembrane transporter activity"/>
    <property type="evidence" value="ECO:0007669"/>
    <property type="project" value="TreeGrafter"/>
</dbReference>
<dbReference type="PANTHER" id="PTHR46131:SF1">
    <property type="entry name" value="SD08549P"/>
    <property type="match status" value="1"/>
</dbReference>
<evidence type="ECO:0000256" key="9">
    <source>
        <dbReference type="ARBA" id="ARBA00023136"/>
    </source>
</evidence>
<proteinExistence type="inferred from homology"/>
<comment type="subcellular location">
    <subcellularLocation>
        <location evidence="1">Mitochondrion inner membrane</location>
        <topology evidence="1">Multi-pass membrane protein</topology>
    </subcellularLocation>
</comment>
<dbReference type="InterPro" id="IPR052465">
    <property type="entry name" value="Mito_NAD+_Carrier"/>
</dbReference>
<protein>
    <recommendedName>
        <fullName evidence="14">Mitochondrial carrier protein</fullName>
    </recommendedName>
</protein>